<gene>
    <name evidence="2" type="ORF">METZ01_LOCUS276752</name>
</gene>
<dbReference type="InterPro" id="IPR006680">
    <property type="entry name" value="Amidohydro-rel"/>
</dbReference>
<dbReference type="InterPro" id="IPR011059">
    <property type="entry name" value="Metal-dep_hydrolase_composite"/>
</dbReference>
<accession>A0A382KHJ5</accession>
<evidence type="ECO:0000259" key="1">
    <source>
        <dbReference type="Pfam" id="PF01979"/>
    </source>
</evidence>
<dbReference type="InterPro" id="IPR032466">
    <property type="entry name" value="Metal_Hydrolase"/>
</dbReference>
<name>A0A382KHJ5_9ZZZZ</name>
<protein>
    <recommendedName>
        <fullName evidence="1">Amidohydrolase-related domain-containing protein</fullName>
    </recommendedName>
</protein>
<dbReference type="SUPFAM" id="SSF51556">
    <property type="entry name" value="Metallo-dependent hydrolases"/>
    <property type="match status" value="1"/>
</dbReference>
<dbReference type="Gene3D" id="2.30.40.10">
    <property type="entry name" value="Urease, subunit C, domain 1"/>
    <property type="match status" value="1"/>
</dbReference>
<dbReference type="InterPro" id="IPR051781">
    <property type="entry name" value="Metallo-dep_Hydrolase"/>
</dbReference>
<dbReference type="PANTHER" id="PTHR43135:SF3">
    <property type="entry name" value="ALPHA-D-RIBOSE 1-METHYLPHOSPHONATE 5-TRIPHOSPHATE DIPHOSPHATASE"/>
    <property type="match status" value="1"/>
</dbReference>
<dbReference type="EMBL" id="UINC01080706">
    <property type="protein sequence ID" value="SVC23898.1"/>
    <property type="molecule type" value="Genomic_DNA"/>
</dbReference>
<dbReference type="AlphaFoldDB" id="A0A382KHJ5"/>
<proteinExistence type="predicted"/>
<dbReference type="Pfam" id="PF01979">
    <property type="entry name" value="Amidohydro_1"/>
    <property type="match status" value="1"/>
</dbReference>
<feature type="domain" description="Amidohydrolase-related" evidence="1">
    <location>
        <begin position="52"/>
        <end position="196"/>
    </location>
</feature>
<organism evidence="2">
    <name type="scientific">marine metagenome</name>
    <dbReference type="NCBI Taxonomy" id="408172"/>
    <lineage>
        <taxon>unclassified sequences</taxon>
        <taxon>metagenomes</taxon>
        <taxon>ecological metagenomes</taxon>
    </lineage>
</organism>
<dbReference type="PANTHER" id="PTHR43135">
    <property type="entry name" value="ALPHA-D-RIBOSE 1-METHYLPHOSPHONATE 5-TRIPHOSPHATE DIPHOSPHATASE"/>
    <property type="match status" value="1"/>
</dbReference>
<dbReference type="GO" id="GO:0016810">
    <property type="term" value="F:hydrolase activity, acting on carbon-nitrogen (but not peptide) bonds"/>
    <property type="evidence" value="ECO:0007669"/>
    <property type="project" value="InterPro"/>
</dbReference>
<feature type="non-terminal residue" evidence="2">
    <location>
        <position position="205"/>
    </location>
</feature>
<dbReference type="Gene3D" id="3.20.20.140">
    <property type="entry name" value="Metal-dependent hydrolases"/>
    <property type="match status" value="1"/>
</dbReference>
<sequence length="205" mass="22022">MSRLILRNGHVFDGASDDAPTLADVVTDDDRIVDIGSGLDGDVEIDCTGRLITPGLFDCHVHFMVDGDFSAQTHLQSPFSLQFFQAAERMERTLGVGVTSVREAGGSDAGVREARDRGLIAGPRMQVSLTMLSQTGGHGDSWEICGGFMPGMMDPHPGRPGAIVDGPDEMRRKVRELIRADADVIKVATTGGVMSSRSRPQHAQF</sequence>
<evidence type="ECO:0000313" key="2">
    <source>
        <dbReference type="EMBL" id="SVC23898.1"/>
    </source>
</evidence>
<dbReference type="SUPFAM" id="SSF51338">
    <property type="entry name" value="Composite domain of metallo-dependent hydrolases"/>
    <property type="match status" value="1"/>
</dbReference>
<reference evidence="2" key="1">
    <citation type="submission" date="2018-05" db="EMBL/GenBank/DDBJ databases">
        <authorList>
            <person name="Lanie J.A."/>
            <person name="Ng W.-L."/>
            <person name="Kazmierczak K.M."/>
            <person name="Andrzejewski T.M."/>
            <person name="Davidsen T.M."/>
            <person name="Wayne K.J."/>
            <person name="Tettelin H."/>
            <person name="Glass J.I."/>
            <person name="Rusch D."/>
            <person name="Podicherti R."/>
            <person name="Tsui H.-C.T."/>
            <person name="Winkler M.E."/>
        </authorList>
    </citation>
    <scope>NUCLEOTIDE SEQUENCE</scope>
</reference>